<evidence type="ECO:0000313" key="3">
    <source>
        <dbReference type="Proteomes" id="UP000579945"/>
    </source>
</evidence>
<sequence length="112" mass="12558">MSPTRAPWTAPETESRLNVVRFGKRGELASNRREEQELGTLCLMILKSSLAYINTLMIQDTVAEPAWADVLTDVDRRGLTPLFHTNMTPYGTVQLRPDRRLDLTPPPPAPEG</sequence>
<protein>
    <recommendedName>
        <fullName evidence="1">Tn3 transposase DDE domain-containing protein</fullName>
    </recommendedName>
</protein>
<dbReference type="RefSeq" id="WP_246451665.1">
    <property type="nucleotide sequence ID" value="NZ_JACIBV010000001.1"/>
</dbReference>
<accession>A0A7W5VCN1</accession>
<gene>
    <name evidence="2" type="ORF">FHR33_001052</name>
</gene>
<dbReference type="EMBL" id="JACIBV010000001">
    <property type="protein sequence ID" value="MBB3725192.1"/>
    <property type="molecule type" value="Genomic_DNA"/>
</dbReference>
<dbReference type="GO" id="GO:0006313">
    <property type="term" value="P:DNA transposition"/>
    <property type="evidence" value="ECO:0007669"/>
    <property type="project" value="InterPro"/>
</dbReference>
<reference evidence="2 3" key="1">
    <citation type="submission" date="2020-08" db="EMBL/GenBank/DDBJ databases">
        <title>Sequencing the genomes of 1000 actinobacteria strains.</title>
        <authorList>
            <person name="Klenk H.-P."/>
        </authorList>
    </citation>
    <scope>NUCLEOTIDE SEQUENCE [LARGE SCALE GENOMIC DNA]</scope>
    <source>
        <strain evidence="2 3">DSM 44320</strain>
    </source>
</reference>
<dbReference type="Pfam" id="PF01526">
    <property type="entry name" value="DDE_Tnp_Tn3"/>
    <property type="match status" value="1"/>
</dbReference>
<name>A0A7W5VCN1_9ACTN</name>
<dbReference type="GeneID" id="95387641"/>
<keyword evidence="3" id="KW-1185">Reference proteome</keyword>
<feature type="domain" description="Tn3 transposase DDE" evidence="1">
    <location>
        <begin position="19"/>
        <end position="92"/>
    </location>
</feature>
<dbReference type="GO" id="GO:0004803">
    <property type="term" value="F:transposase activity"/>
    <property type="evidence" value="ECO:0007669"/>
    <property type="project" value="InterPro"/>
</dbReference>
<comment type="caution">
    <text evidence="2">The sequence shown here is derived from an EMBL/GenBank/DDBJ whole genome shotgun (WGS) entry which is preliminary data.</text>
</comment>
<organism evidence="2 3">
    <name type="scientific">Nonomuraea dietziae</name>
    <dbReference type="NCBI Taxonomy" id="65515"/>
    <lineage>
        <taxon>Bacteria</taxon>
        <taxon>Bacillati</taxon>
        <taxon>Actinomycetota</taxon>
        <taxon>Actinomycetes</taxon>
        <taxon>Streptosporangiales</taxon>
        <taxon>Streptosporangiaceae</taxon>
        <taxon>Nonomuraea</taxon>
    </lineage>
</organism>
<dbReference type="Proteomes" id="UP000579945">
    <property type="component" value="Unassembled WGS sequence"/>
</dbReference>
<evidence type="ECO:0000313" key="2">
    <source>
        <dbReference type="EMBL" id="MBB3725192.1"/>
    </source>
</evidence>
<dbReference type="InterPro" id="IPR002513">
    <property type="entry name" value="Tn3_Tnp_DDE_dom"/>
</dbReference>
<dbReference type="AlphaFoldDB" id="A0A7W5VCN1"/>
<proteinExistence type="predicted"/>
<evidence type="ECO:0000259" key="1">
    <source>
        <dbReference type="Pfam" id="PF01526"/>
    </source>
</evidence>